<gene>
    <name evidence="9" type="ORF">BT63DRAFT_401225</name>
</gene>
<keyword evidence="3" id="KW-0560">Oxidoreductase</keyword>
<dbReference type="EMBL" id="MU004235">
    <property type="protein sequence ID" value="KAF2669115.1"/>
    <property type="molecule type" value="Genomic_DNA"/>
</dbReference>
<dbReference type="PANTHER" id="PTHR11709:SF414">
    <property type="entry name" value="ADR239WP"/>
    <property type="match status" value="1"/>
</dbReference>
<dbReference type="Pfam" id="PF07731">
    <property type="entry name" value="Cu-oxidase_2"/>
    <property type="match status" value="1"/>
</dbReference>
<evidence type="ECO:0000256" key="3">
    <source>
        <dbReference type="ARBA" id="ARBA00023002"/>
    </source>
</evidence>
<dbReference type="Pfam" id="PF00394">
    <property type="entry name" value="Cu-oxidase"/>
    <property type="match status" value="1"/>
</dbReference>
<feature type="domain" description="Plastocyanin-like" evidence="8">
    <location>
        <begin position="107"/>
        <end position="218"/>
    </location>
</feature>
<dbReference type="GO" id="GO:0016491">
    <property type="term" value="F:oxidoreductase activity"/>
    <property type="evidence" value="ECO:0007669"/>
    <property type="project" value="UniProtKB-KW"/>
</dbReference>
<dbReference type="Proteomes" id="UP000799302">
    <property type="component" value="Unassembled WGS sequence"/>
</dbReference>
<dbReference type="OrthoDB" id="2121828at2759"/>
<protein>
    <recommendedName>
        <fullName evidence="11">Multicopper oxidase</fullName>
    </recommendedName>
</protein>
<dbReference type="Gene3D" id="2.60.40.420">
    <property type="entry name" value="Cupredoxins - blue copper proteins"/>
    <property type="match status" value="3"/>
</dbReference>
<organism evidence="9 10">
    <name type="scientific">Microthyrium microscopicum</name>
    <dbReference type="NCBI Taxonomy" id="703497"/>
    <lineage>
        <taxon>Eukaryota</taxon>
        <taxon>Fungi</taxon>
        <taxon>Dikarya</taxon>
        <taxon>Ascomycota</taxon>
        <taxon>Pezizomycotina</taxon>
        <taxon>Dothideomycetes</taxon>
        <taxon>Dothideomycetes incertae sedis</taxon>
        <taxon>Microthyriales</taxon>
        <taxon>Microthyriaceae</taxon>
        <taxon>Microthyrium</taxon>
    </lineage>
</organism>
<dbReference type="InterPro" id="IPR008972">
    <property type="entry name" value="Cupredoxin"/>
</dbReference>
<evidence type="ECO:0000313" key="9">
    <source>
        <dbReference type="EMBL" id="KAF2669115.1"/>
    </source>
</evidence>
<proteinExistence type="inferred from homology"/>
<keyword evidence="4" id="KW-0186">Copper</keyword>
<dbReference type="SUPFAM" id="SSF49503">
    <property type="entry name" value="Cupredoxins"/>
    <property type="match status" value="3"/>
</dbReference>
<evidence type="ECO:0008006" key="11">
    <source>
        <dbReference type="Google" id="ProtNLM"/>
    </source>
</evidence>
<keyword evidence="5" id="KW-0472">Membrane</keyword>
<accession>A0A6A6UA30</accession>
<evidence type="ECO:0000259" key="7">
    <source>
        <dbReference type="Pfam" id="PF07731"/>
    </source>
</evidence>
<dbReference type="InterPro" id="IPR002355">
    <property type="entry name" value="Cu_oxidase_Cu_BS"/>
</dbReference>
<dbReference type="Pfam" id="PF07732">
    <property type="entry name" value="Cu-oxidase_3"/>
    <property type="match status" value="1"/>
</dbReference>
<dbReference type="InterPro" id="IPR011707">
    <property type="entry name" value="Cu-oxidase-like_N"/>
</dbReference>
<keyword evidence="10" id="KW-1185">Reference proteome</keyword>
<sequence>MSDTTDIKASTLPTARKSRFSRLCCCILLVAAFIVVLGLALGLGLGLGLKHRTSTTESSPATGSSQASNQIQSWRRSTLDYALDLSGWDFNAPPTTRVYNFTASEIAAYPDGVNRTVLAINGQFPGPLIRINQGDRLVVHLTNHLPNATTLHWHGMFQNDTNWMDGTTGITQCPIPSGQTFTYNFTVPTQSGTYWYHAHQSTQYIDGLVGPLIVHSPEEVQLQKQYYDFDQVILVQDWYHGLSAGLLDGFLASGNENAEPVPDNGLIQGTNYFNCSSYDEGSGYTCYDNSTRATFAVENNHRYRLRFINTGAFTTFQISIDNHTLNVIEADSTIVEPLPVHRFEIATAQRVSVILNANQSSTTNYWMRMEMNTDCYAADNPVLDTSVLSLISYTNSTAEPTSSVDWKDAYDLICQDMNNTLLVPVAEQQAPPADIFYQLSFSFAIGDYALDRAVINGSTWVPNKSDPTLNQAIAGIHASNISETAGVSTGFSPNQYVISLPTIQVVDLLVQNFDDGSHPFHFHGHVFWVMATSTEQYFPWSSDLYSQLNSTSSNDYTKNPMRRDTITVEGYSWVLLRFRNDNPGVWAFHCHNIWHMEAGLMAQFMSLPDVIKSWEIPADVANLCIV</sequence>
<evidence type="ECO:0000256" key="1">
    <source>
        <dbReference type="ARBA" id="ARBA00010609"/>
    </source>
</evidence>
<evidence type="ECO:0000256" key="4">
    <source>
        <dbReference type="ARBA" id="ARBA00023008"/>
    </source>
</evidence>
<name>A0A6A6UA30_9PEZI</name>
<evidence type="ECO:0000256" key="2">
    <source>
        <dbReference type="ARBA" id="ARBA00022723"/>
    </source>
</evidence>
<evidence type="ECO:0000259" key="6">
    <source>
        <dbReference type="Pfam" id="PF00394"/>
    </source>
</evidence>
<dbReference type="PANTHER" id="PTHR11709">
    <property type="entry name" value="MULTI-COPPER OXIDASE"/>
    <property type="match status" value="1"/>
</dbReference>
<dbReference type="CDD" id="cd13910">
    <property type="entry name" value="CuRO_3_MCO_like_4"/>
    <property type="match status" value="1"/>
</dbReference>
<dbReference type="PROSITE" id="PS00079">
    <property type="entry name" value="MULTICOPPER_OXIDASE1"/>
    <property type="match status" value="1"/>
</dbReference>
<reference evidence="9" key="1">
    <citation type="journal article" date="2020" name="Stud. Mycol.">
        <title>101 Dothideomycetes genomes: a test case for predicting lifestyles and emergence of pathogens.</title>
        <authorList>
            <person name="Haridas S."/>
            <person name="Albert R."/>
            <person name="Binder M."/>
            <person name="Bloem J."/>
            <person name="Labutti K."/>
            <person name="Salamov A."/>
            <person name="Andreopoulos B."/>
            <person name="Baker S."/>
            <person name="Barry K."/>
            <person name="Bills G."/>
            <person name="Bluhm B."/>
            <person name="Cannon C."/>
            <person name="Castanera R."/>
            <person name="Culley D."/>
            <person name="Daum C."/>
            <person name="Ezra D."/>
            <person name="Gonzalez J."/>
            <person name="Henrissat B."/>
            <person name="Kuo A."/>
            <person name="Liang C."/>
            <person name="Lipzen A."/>
            <person name="Lutzoni F."/>
            <person name="Magnuson J."/>
            <person name="Mondo S."/>
            <person name="Nolan M."/>
            <person name="Ohm R."/>
            <person name="Pangilinan J."/>
            <person name="Park H.-J."/>
            <person name="Ramirez L."/>
            <person name="Alfaro M."/>
            <person name="Sun H."/>
            <person name="Tritt A."/>
            <person name="Yoshinaga Y."/>
            <person name="Zwiers L.-H."/>
            <person name="Turgeon B."/>
            <person name="Goodwin S."/>
            <person name="Spatafora J."/>
            <person name="Crous P."/>
            <person name="Grigoriev I."/>
        </authorList>
    </citation>
    <scope>NUCLEOTIDE SEQUENCE</scope>
    <source>
        <strain evidence="9">CBS 115976</strain>
    </source>
</reference>
<keyword evidence="5" id="KW-1133">Transmembrane helix</keyword>
<feature type="domain" description="Plastocyanin-like" evidence="7">
    <location>
        <begin position="465"/>
        <end position="608"/>
    </location>
</feature>
<evidence type="ECO:0000313" key="10">
    <source>
        <dbReference type="Proteomes" id="UP000799302"/>
    </source>
</evidence>
<keyword evidence="5" id="KW-0812">Transmembrane</keyword>
<dbReference type="CDD" id="cd13886">
    <property type="entry name" value="CuRO_2_MCO_like_1"/>
    <property type="match status" value="1"/>
</dbReference>
<dbReference type="PROSITE" id="PS00080">
    <property type="entry name" value="MULTICOPPER_OXIDASE2"/>
    <property type="match status" value="1"/>
</dbReference>
<feature type="domain" description="Plastocyanin-like" evidence="6">
    <location>
        <begin position="230"/>
        <end position="385"/>
    </location>
</feature>
<dbReference type="InterPro" id="IPR033138">
    <property type="entry name" value="Cu_oxidase_CS"/>
</dbReference>
<keyword evidence="2" id="KW-0479">Metal-binding</keyword>
<dbReference type="InterPro" id="IPR001117">
    <property type="entry name" value="Cu-oxidase_2nd"/>
</dbReference>
<dbReference type="FunFam" id="2.60.40.420:FF:000045">
    <property type="entry name" value="Laccase 2"/>
    <property type="match status" value="1"/>
</dbReference>
<dbReference type="AlphaFoldDB" id="A0A6A6UA30"/>
<dbReference type="InterPro" id="IPR045087">
    <property type="entry name" value="Cu-oxidase_fam"/>
</dbReference>
<feature type="transmembrane region" description="Helical" evidence="5">
    <location>
        <begin position="20"/>
        <end position="49"/>
    </location>
</feature>
<evidence type="ECO:0000256" key="5">
    <source>
        <dbReference type="SAM" id="Phobius"/>
    </source>
</evidence>
<dbReference type="CDD" id="cd13857">
    <property type="entry name" value="CuRO_1_Diphenol_Ox"/>
    <property type="match status" value="1"/>
</dbReference>
<dbReference type="InterPro" id="IPR011706">
    <property type="entry name" value="Cu-oxidase_C"/>
</dbReference>
<evidence type="ECO:0000259" key="8">
    <source>
        <dbReference type="Pfam" id="PF07732"/>
    </source>
</evidence>
<dbReference type="GO" id="GO:0005507">
    <property type="term" value="F:copper ion binding"/>
    <property type="evidence" value="ECO:0007669"/>
    <property type="project" value="InterPro"/>
</dbReference>
<comment type="similarity">
    <text evidence="1">Belongs to the multicopper oxidase family.</text>
</comment>